<evidence type="ECO:0000256" key="1">
    <source>
        <dbReference type="SAM" id="Phobius"/>
    </source>
</evidence>
<dbReference type="Proteomes" id="UP000245202">
    <property type="component" value="Unassembled WGS sequence"/>
</dbReference>
<organism evidence="2 3">
    <name type="scientific">Paenibacillus agaridevorans</name>
    <dbReference type="NCBI Taxonomy" id="171404"/>
    <lineage>
        <taxon>Bacteria</taxon>
        <taxon>Bacillati</taxon>
        <taxon>Bacillota</taxon>
        <taxon>Bacilli</taxon>
        <taxon>Bacillales</taxon>
        <taxon>Paenibacillaceae</taxon>
        <taxon>Paenibacillus</taxon>
    </lineage>
</organism>
<keyword evidence="1" id="KW-1133">Transmembrane helix</keyword>
<comment type="caution">
    <text evidence="2">The sequence shown here is derived from an EMBL/GenBank/DDBJ whole genome shotgun (WGS) entry which is preliminary data.</text>
</comment>
<dbReference type="RefSeq" id="WP_108996194.1">
    <property type="nucleotide sequence ID" value="NZ_BDQX01000458.1"/>
</dbReference>
<dbReference type="EMBL" id="BDQX01000458">
    <property type="protein sequence ID" value="GBG12066.1"/>
    <property type="molecule type" value="Genomic_DNA"/>
</dbReference>
<gene>
    <name evidence="2" type="ORF">PAT3040_06927</name>
</gene>
<evidence type="ECO:0000313" key="3">
    <source>
        <dbReference type="Proteomes" id="UP000245202"/>
    </source>
</evidence>
<proteinExistence type="predicted"/>
<name>A0A2R5EZD0_9BACL</name>
<protein>
    <submittedName>
        <fullName evidence="2">Uncharacterized protein</fullName>
    </submittedName>
</protein>
<reference evidence="2 3" key="1">
    <citation type="submission" date="2017-08" db="EMBL/GenBank/DDBJ databases">
        <title>Substantial Increase in Enzyme Production by Combined Drug-Resistance Mutations in Paenibacillus agaridevorans.</title>
        <authorList>
            <person name="Tanaka Y."/>
            <person name="Funane K."/>
            <person name="Hosaka T."/>
            <person name="Shiwa Y."/>
            <person name="Fujita N."/>
            <person name="Miyazaki T."/>
            <person name="Yoshikawa H."/>
            <person name="Murakami K."/>
            <person name="Kasahara K."/>
            <person name="Inaoka T."/>
            <person name="Hiraga Y."/>
            <person name="Ochi K."/>
        </authorList>
    </citation>
    <scope>NUCLEOTIDE SEQUENCE [LARGE SCALE GENOMIC DNA]</scope>
    <source>
        <strain evidence="2 3">T-3040</strain>
    </source>
</reference>
<keyword evidence="1" id="KW-0472">Membrane</keyword>
<evidence type="ECO:0000313" key="2">
    <source>
        <dbReference type="EMBL" id="GBG12066.1"/>
    </source>
</evidence>
<keyword evidence="1" id="KW-0812">Transmembrane</keyword>
<sequence>MEKRLTNSAMIFSVGFVFMLVCAVGAFFYGVQIGMDKVEAGYEAKRLEEAQASRTDGNPYQQQDLVSFYHTVFSPYREFQNEWLNAMSKLSQGQSDDFGDVMSNLSKLAERKSQEASSYDMGKSIRLGDAQVAYIRSLKQFAKAASAGASLAKKESGDKLYAAIANETSYKTAVKETLDAQSHYYAAMQLWAATIDSDIPGELPKQQVLSMKEWSALPLTAKNGVVAQYLKEYNQLKPFYPQDMTARVDDFITSGQASKMKLQTASAVIDLLLSTDAVRSGDFTKSFNRLYPNQLLPQLPFFLPSAP</sequence>
<keyword evidence="3" id="KW-1185">Reference proteome</keyword>
<accession>A0A2R5EZD0</accession>
<feature type="transmembrane region" description="Helical" evidence="1">
    <location>
        <begin position="9"/>
        <end position="29"/>
    </location>
</feature>
<dbReference type="AlphaFoldDB" id="A0A2R5EZD0"/>